<comment type="caution">
    <text evidence="1">The sequence shown here is derived from an EMBL/GenBank/DDBJ whole genome shotgun (WGS) entry which is preliminary data.</text>
</comment>
<dbReference type="PIRSF" id="PIRSF028234">
    <property type="entry name" value="UCP028234"/>
    <property type="match status" value="1"/>
</dbReference>
<keyword evidence="1" id="KW-0808">Transferase</keyword>
<dbReference type="eggNOG" id="COG2384">
    <property type="taxonomic scope" value="Bacteria"/>
</dbReference>
<dbReference type="InterPro" id="IPR029063">
    <property type="entry name" value="SAM-dependent_MTases_sf"/>
</dbReference>
<keyword evidence="2" id="KW-1185">Reference proteome</keyword>
<dbReference type="PANTHER" id="PTHR38451:SF1">
    <property type="entry name" value="TRNA (ADENINE(22)-N(1))-METHYLTRANSFERASE"/>
    <property type="match status" value="1"/>
</dbReference>
<dbReference type="AlphaFoldDB" id="A0A081K810"/>
<proteinExistence type="predicted"/>
<dbReference type="PANTHER" id="PTHR38451">
    <property type="entry name" value="TRNA (ADENINE(22)-N(1))-METHYLTRANSFERASE"/>
    <property type="match status" value="1"/>
</dbReference>
<evidence type="ECO:0000313" key="1">
    <source>
        <dbReference type="EMBL" id="KEI70286.1"/>
    </source>
</evidence>
<dbReference type="RefSeq" id="WP_033402553.1">
    <property type="nucleotide sequence ID" value="NZ_JOJP01000001.1"/>
</dbReference>
<organism evidence="1 2">
    <name type="scientific">Endozoicomonas elysicola</name>
    <dbReference type="NCBI Taxonomy" id="305900"/>
    <lineage>
        <taxon>Bacteria</taxon>
        <taxon>Pseudomonadati</taxon>
        <taxon>Pseudomonadota</taxon>
        <taxon>Gammaproteobacteria</taxon>
        <taxon>Oceanospirillales</taxon>
        <taxon>Endozoicomonadaceae</taxon>
        <taxon>Endozoicomonas</taxon>
    </lineage>
</organism>
<dbReference type="Pfam" id="PF12847">
    <property type="entry name" value="Methyltransf_18"/>
    <property type="match status" value="1"/>
</dbReference>
<dbReference type="GO" id="GO:0008168">
    <property type="term" value="F:methyltransferase activity"/>
    <property type="evidence" value="ECO:0007669"/>
    <property type="project" value="UniProtKB-KW"/>
</dbReference>
<dbReference type="EMBL" id="JOJP01000001">
    <property type="protein sequence ID" value="KEI70286.1"/>
    <property type="molecule type" value="Genomic_DNA"/>
</dbReference>
<accession>A0A081K810</accession>
<dbReference type="STRING" id="305900.GV64_05625"/>
<sequence>MKLSKRLKQIDSMVASGYTHIWDCCCDHGFLGAALLSRQAAECIHFVDIVPELMVELSRKLERFFPHSSSAWEAHCLDVKALPLNQYEGRHLVIIAGVGGDLMVQFINALVQYYPDHAIDFLLCPVYHQYMVRQHLIELGFSLKQEVLVEENQRFYEILLVSSVSDVQSKISPFGDGIWKADNAQQASVARRYLNKTLGHYQRIQRSSADNVQPVIDGYQRVIISSS</sequence>
<dbReference type="Proteomes" id="UP000027997">
    <property type="component" value="Unassembled WGS sequence"/>
</dbReference>
<reference evidence="1 2" key="1">
    <citation type="submission" date="2014-06" db="EMBL/GenBank/DDBJ databases">
        <title>Whole Genome Sequences of Three Symbiotic Endozoicomonas Bacteria.</title>
        <authorList>
            <person name="Neave M.J."/>
            <person name="Apprill A."/>
            <person name="Voolstra C.R."/>
        </authorList>
    </citation>
    <scope>NUCLEOTIDE SEQUENCE [LARGE SCALE GENOMIC DNA]</scope>
    <source>
        <strain evidence="1 2">DSM 22380</strain>
    </source>
</reference>
<dbReference type="Gene3D" id="3.40.50.150">
    <property type="entry name" value="Vaccinia Virus protein VP39"/>
    <property type="match status" value="1"/>
</dbReference>
<dbReference type="InterPro" id="IPR016876">
    <property type="entry name" value="UCP028234"/>
</dbReference>
<dbReference type="SUPFAM" id="SSF53335">
    <property type="entry name" value="S-adenosyl-L-methionine-dependent methyltransferases"/>
    <property type="match status" value="1"/>
</dbReference>
<name>A0A081K810_9GAMM</name>
<gene>
    <name evidence="1" type="ORF">GV64_05625</name>
</gene>
<evidence type="ECO:0000313" key="2">
    <source>
        <dbReference type="Proteomes" id="UP000027997"/>
    </source>
</evidence>
<dbReference type="FunFam" id="3.40.50.150:FF:000442">
    <property type="entry name" value="tRNA (Adenine22-N1)-methyltransferase TrmK"/>
    <property type="match status" value="1"/>
</dbReference>
<protein>
    <submittedName>
        <fullName evidence="1">SAM-dependent methyltransferase</fullName>
    </submittedName>
</protein>
<dbReference type="GO" id="GO:0032259">
    <property type="term" value="P:methylation"/>
    <property type="evidence" value="ECO:0007669"/>
    <property type="project" value="UniProtKB-KW"/>
</dbReference>
<keyword evidence="1" id="KW-0489">Methyltransferase</keyword>